<dbReference type="Proteomes" id="UP000465846">
    <property type="component" value="Chromosome"/>
</dbReference>
<name>A0A6C0UN77_9EURY</name>
<dbReference type="EMBL" id="CP048739">
    <property type="protein sequence ID" value="QIB75349.1"/>
    <property type="molecule type" value="Genomic_DNA"/>
</dbReference>
<sequence>MRRRLIIGVLLFAIAGITAGSLGMQMLSAANVQSENKAKLAAGDYGYNCDGVSGTMTVYGQEIKTNCVGVEAGGKRCLDRPQESRKIRNVRQVGEVTEGGLTCPIWEYDRYREDFGYCRGDGIKYCMCDNPDITSNVDNGDDYWANRWGCKNIAESDYNAIGIGGDGWEHRWVRTGTKRHGGVVGACQTSIGSESFPAEDTATYDGFTVETDNHDTQKVVSCTQNEVIASYDRDRVVASVLQVGVDIPKTEITGAVRDLTVDRPNQELVYTIELYNNWHPIDVEQADVTFLGSSHTVIEDATLDTGTTSFHVSQPLNQTQLSKLYVDQGTEYQLDIAFTGASIPQREIEGTPDLTNSMSDGEVGVPPEGWSLGTFRVQDSTIGGDVTICDDYRHRTCLEEVGDIERELGGQFVQFTRMVRGQWTQLGEFLRRVVFTVFGV</sequence>
<dbReference type="GeneID" id="44080587"/>
<evidence type="ECO:0000313" key="1">
    <source>
        <dbReference type="EMBL" id="QIB75349.1"/>
    </source>
</evidence>
<accession>A0A6C0UN77</accession>
<evidence type="ECO:0000313" key="2">
    <source>
        <dbReference type="Proteomes" id="UP000465846"/>
    </source>
</evidence>
<protein>
    <submittedName>
        <fullName evidence="1">Uncharacterized protein</fullName>
    </submittedName>
</protein>
<gene>
    <name evidence="1" type="ORF">G3I44_14260</name>
</gene>
<proteinExistence type="predicted"/>
<dbReference type="AlphaFoldDB" id="A0A6C0UN77"/>
<reference evidence="1 2" key="1">
    <citation type="submission" date="2020-02" db="EMBL/GenBank/DDBJ databases">
        <title>Whole genome sequence of Halogeometricum borinquense strain wsp4.</title>
        <authorList>
            <person name="Verma D.K."/>
            <person name="Gopal K."/>
            <person name="Prasad E.S."/>
        </authorList>
    </citation>
    <scope>NUCLEOTIDE SEQUENCE [LARGE SCALE GENOMIC DNA]</scope>
    <source>
        <strain evidence="2">wsp4</strain>
    </source>
</reference>
<dbReference type="RefSeq" id="WP_163487129.1">
    <property type="nucleotide sequence ID" value="NZ_CP048739.1"/>
</dbReference>
<organism evidence="1 2">
    <name type="scientific">Halogeometricum borinquense</name>
    <dbReference type="NCBI Taxonomy" id="60847"/>
    <lineage>
        <taxon>Archaea</taxon>
        <taxon>Methanobacteriati</taxon>
        <taxon>Methanobacteriota</taxon>
        <taxon>Stenosarchaea group</taxon>
        <taxon>Halobacteria</taxon>
        <taxon>Halobacteriales</taxon>
        <taxon>Haloferacaceae</taxon>
        <taxon>Halogeometricum</taxon>
    </lineage>
</organism>